<evidence type="ECO:0000313" key="2">
    <source>
        <dbReference type="EMBL" id="DAD97596.1"/>
    </source>
</evidence>
<dbReference type="EMBL" id="BK015244">
    <property type="protein sequence ID" value="DAD97596.1"/>
    <property type="molecule type" value="Genomic_DNA"/>
</dbReference>
<organism evidence="2">
    <name type="scientific">Caudovirales sp. ct0jG3</name>
    <dbReference type="NCBI Taxonomy" id="2825756"/>
    <lineage>
        <taxon>Viruses</taxon>
        <taxon>Duplodnaviria</taxon>
        <taxon>Heunggongvirae</taxon>
        <taxon>Uroviricota</taxon>
        <taxon>Caudoviricetes</taxon>
    </lineage>
</organism>
<reference evidence="2" key="1">
    <citation type="journal article" date="2021" name="Proc. Natl. Acad. Sci. U.S.A.">
        <title>A Catalog of Tens of Thousands of Viruses from Human Metagenomes Reveals Hidden Associations with Chronic Diseases.</title>
        <authorList>
            <person name="Tisza M.J."/>
            <person name="Buck C.B."/>
        </authorList>
    </citation>
    <scope>NUCLEOTIDE SEQUENCE</scope>
    <source>
        <strain evidence="2">Ct0jG3</strain>
    </source>
</reference>
<evidence type="ECO:0000256" key="1">
    <source>
        <dbReference type="SAM" id="MobiDB-lite"/>
    </source>
</evidence>
<sequence length="196" mass="21838">MWKEAGRDGGILTMEIIIRSRENGWETERRMELPEDAGLVKSILRSVKRRVDPPKLAGGVTENPVEEQPAAEAPDTVPEQLAPADPPAHVERITFETGYRGFLILTCEACGKSYTVNAREPVTETTCKACGHVTALDGLAAVDMRCPGCGKTWRYKTNSEQADVSVRCLSCGETMVSEWDRKLRRYVPQKVKREDD</sequence>
<protein>
    <submittedName>
        <fullName evidence="2">Putative cytoplasmic protein</fullName>
    </submittedName>
</protein>
<proteinExistence type="predicted"/>
<feature type="region of interest" description="Disordered" evidence="1">
    <location>
        <begin position="53"/>
        <end position="84"/>
    </location>
</feature>
<name>A0A8S5NT70_9CAUD</name>
<accession>A0A8S5NT70</accession>